<evidence type="ECO:0000313" key="3">
    <source>
        <dbReference type="Proteomes" id="UP000635335"/>
    </source>
</evidence>
<name>A0ABS0LW90_9GAMM</name>
<keyword evidence="3" id="KW-1185">Reference proteome</keyword>
<feature type="region of interest" description="Disordered" evidence="1">
    <location>
        <begin position="1"/>
        <end position="24"/>
    </location>
</feature>
<organism evidence="2 3">
    <name type="scientific">Serratia surfactantfaciens</name>
    <dbReference type="NCBI Taxonomy" id="2741499"/>
    <lineage>
        <taxon>Bacteria</taxon>
        <taxon>Pseudomonadati</taxon>
        <taxon>Pseudomonadota</taxon>
        <taxon>Gammaproteobacteria</taxon>
        <taxon>Enterobacterales</taxon>
        <taxon>Yersiniaceae</taxon>
        <taxon>Serratia</taxon>
    </lineage>
</organism>
<gene>
    <name evidence="2" type="ORF">I5U16_05340</name>
</gene>
<evidence type="ECO:0000313" key="2">
    <source>
        <dbReference type="EMBL" id="MBH1919581.1"/>
    </source>
</evidence>
<dbReference type="Proteomes" id="UP000635335">
    <property type="component" value="Unassembled WGS sequence"/>
</dbReference>
<sequence length="227" mass="25639">MPLEANGIIKGDRGAEPGKWQHTPTTPSVTLTWHHTIPWNCLRAVWNGLVAGEHWEALAEFMQLISVPNYAGVLQQIKDKNVHDRDGLHTLVTWQGWNIVEGPGSEYRQQGDDPGEKYEHWSGKGMSGNQLSTLQQVNVLNLCMAPFAACALDPATNAPEIKRAEAEHLRRVIKQVRPTLKGKAPMLWKESMWHNVQQGKVDKKNVGKWATKPIWRRRLHTDLVQTG</sequence>
<comment type="caution">
    <text evidence="2">The sequence shown here is derived from an EMBL/GenBank/DDBJ whole genome shotgun (WGS) entry which is preliminary data.</text>
</comment>
<protein>
    <submittedName>
        <fullName evidence="2">Uncharacterized protein</fullName>
    </submittedName>
</protein>
<accession>A0ABS0LW90</accession>
<dbReference type="EMBL" id="JADUMB010000001">
    <property type="protein sequence ID" value="MBH1919581.1"/>
    <property type="molecule type" value="Genomic_DNA"/>
</dbReference>
<reference evidence="2 3" key="1">
    <citation type="submission" date="2020-11" db="EMBL/GenBank/DDBJ databases">
        <title>Enhanced detection system for hospital associated transmission using whole genome sequencing surveillance.</title>
        <authorList>
            <person name="Harrison L.H."/>
            <person name="Van Tyne D."/>
            <person name="Marsh J.W."/>
            <person name="Griffith M.P."/>
            <person name="Snyder D.J."/>
            <person name="Cooper V.S."/>
            <person name="Mustapha M."/>
        </authorList>
    </citation>
    <scope>NUCLEOTIDE SEQUENCE [LARGE SCALE GENOMIC DNA]</scope>
    <source>
        <strain evidence="2 3">SER00227</strain>
    </source>
</reference>
<dbReference type="RefSeq" id="WP_043129445.1">
    <property type="nucleotide sequence ID" value="NZ_JADPLN010000109.1"/>
</dbReference>
<proteinExistence type="predicted"/>
<evidence type="ECO:0000256" key="1">
    <source>
        <dbReference type="SAM" id="MobiDB-lite"/>
    </source>
</evidence>